<keyword evidence="3" id="KW-1185">Reference proteome</keyword>
<accession>A0A9W7A9W9</accession>
<evidence type="ECO:0000256" key="1">
    <source>
        <dbReference type="SAM" id="MobiDB-lite"/>
    </source>
</evidence>
<dbReference type="AlphaFoldDB" id="A0A9W7A9W9"/>
<feature type="region of interest" description="Disordered" evidence="1">
    <location>
        <begin position="155"/>
        <end position="182"/>
    </location>
</feature>
<reference evidence="2" key="1">
    <citation type="submission" date="2022-07" db="EMBL/GenBank/DDBJ databases">
        <title>Genome analysis of Parmales, a sister group of diatoms, reveals the evolutionary specialization of diatoms from phago-mixotrophs to photoautotrophs.</title>
        <authorList>
            <person name="Ban H."/>
            <person name="Sato S."/>
            <person name="Yoshikawa S."/>
            <person name="Kazumasa Y."/>
            <person name="Nakamura Y."/>
            <person name="Ichinomiya M."/>
            <person name="Saitoh K."/>
            <person name="Sato N."/>
            <person name="Blanc-Mathieu R."/>
            <person name="Endo H."/>
            <person name="Kuwata A."/>
            <person name="Ogata H."/>
        </authorList>
    </citation>
    <scope>NUCLEOTIDE SEQUENCE</scope>
</reference>
<dbReference type="OrthoDB" id="10623769at2759"/>
<feature type="region of interest" description="Disordered" evidence="1">
    <location>
        <begin position="1"/>
        <end position="24"/>
    </location>
</feature>
<dbReference type="Proteomes" id="UP001165082">
    <property type="component" value="Unassembled WGS sequence"/>
</dbReference>
<name>A0A9W7A9W9_9STRA</name>
<organism evidence="2 3">
    <name type="scientific">Triparma retinervis</name>
    <dbReference type="NCBI Taxonomy" id="2557542"/>
    <lineage>
        <taxon>Eukaryota</taxon>
        <taxon>Sar</taxon>
        <taxon>Stramenopiles</taxon>
        <taxon>Ochrophyta</taxon>
        <taxon>Bolidophyceae</taxon>
        <taxon>Parmales</taxon>
        <taxon>Triparmaceae</taxon>
        <taxon>Triparma</taxon>
    </lineage>
</organism>
<comment type="caution">
    <text evidence="2">The sequence shown here is derived from an EMBL/GenBank/DDBJ whole genome shotgun (WGS) entry which is preliminary data.</text>
</comment>
<gene>
    <name evidence="2" type="ORF">TrRE_jg13382</name>
</gene>
<dbReference type="EMBL" id="BRXZ01002585">
    <property type="protein sequence ID" value="GMH65587.1"/>
    <property type="molecule type" value="Genomic_DNA"/>
</dbReference>
<proteinExistence type="predicted"/>
<evidence type="ECO:0000313" key="2">
    <source>
        <dbReference type="EMBL" id="GMH65587.1"/>
    </source>
</evidence>
<protein>
    <submittedName>
        <fullName evidence="2">Uncharacterized protein</fullName>
    </submittedName>
</protein>
<sequence length="399" mass="43140">MGLGDFGGGSKGKAAATGTGNTGMGSGDNIPSYTYISDYKEDQAMTTDIRPSLVKDLAQRDGFLGKLPVGGINNVNGEPFLLVIPCSDMTKRNLLGIASDETGRTSNVGSDPHRRAKILKPNASFHSSIQADIQTEYPGFGNVLLLGEVMLSTNEKKEGGDSDEAKLDGSDEVKMGDDENDNVGVTVTTTSQSRQALHTDVGLDKSKKGVFLEGQGSLWAPANEKGAWIEFLVRNGEGDDFGRMRVFIPFGFMLLHNVWHAGCIQEGPSGCNQEGQFGHRYFCYLQHQGVTQDFTENMLHNVVASSKVDVKSMGGLGGRGQKATGTTRATIDRQVPQVYDLDRYIKMSTGWKFGHPENVTYKLGRVDSKGLLLPEGVHSKLPEGVHFELDMIKLNSLTG</sequence>
<evidence type="ECO:0000313" key="3">
    <source>
        <dbReference type="Proteomes" id="UP001165082"/>
    </source>
</evidence>
<feature type="compositionally biased region" description="Gly residues" evidence="1">
    <location>
        <begin position="1"/>
        <end position="11"/>
    </location>
</feature>
<feature type="compositionally biased region" description="Basic and acidic residues" evidence="1">
    <location>
        <begin position="155"/>
        <end position="177"/>
    </location>
</feature>